<dbReference type="HOGENOM" id="CLU_000445_70_50_4"/>
<dbReference type="PANTHER" id="PTHR33121:SF70">
    <property type="entry name" value="SIGNALING PROTEIN YKOW"/>
    <property type="match status" value="1"/>
</dbReference>
<dbReference type="STRING" id="159087.Daro_3754"/>
<dbReference type="SUPFAM" id="SSF141868">
    <property type="entry name" value="EAL domain-like"/>
    <property type="match status" value="1"/>
</dbReference>
<protein>
    <submittedName>
        <fullName evidence="2">Diguanylate cyclase/phosphodiesterase</fullName>
    </submittedName>
</protein>
<dbReference type="eggNOG" id="COG2200">
    <property type="taxonomic scope" value="Bacteria"/>
</dbReference>
<proteinExistence type="predicted"/>
<evidence type="ECO:0000259" key="1">
    <source>
        <dbReference type="PROSITE" id="PS50883"/>
    </source>
</evidence>
<dbReference type="Gene3D" id="3.30.70.270">
    <property type="match status" value="1"/>
</dbReference>
<feature type="domain" description="EAL" evidence="1">
    <location>
        <begin position="307"/>
        <end position="560"/>
    </location>
</feature>
<dbReference type="InterPro" id="IPR001633">
    <property type="entry name" value="EAL_dom"/>
</dbReference>
<dbReference type="PROSITE" id="PS50883">
    <property type="entry name" value="EAL"/>
    <property type="match status" value="1"/>
</dbReference>
<dbReference type="SUPFAM" id="SSF55073">
    <property type="entry name" value="Nucleotide cyclase"/>
    <property type="match status" value="1"/>
</dbReference>
<gene>
    <name evidence="2" type="ordered locus">Daro_3754</name>
</gene>
<dbReference type="InterPro" id="IPR043128">
    <property type="entry name" value="Rev_trsase/Diguanyl_cyclase"/>
</dbReference>
<dbReference type="InterPro" id="IPR035919">
    <property type="entry name" value="EAL_sf"/>
</dbReference>
<dbReference type="InterPro" id="IPR050706">
    <property type="entry name" value="Cyclic-di-GMP_PDE-like"/>
</dbReference>
<dbReference type="CDD" id="cd01948">
    <property type="entry name" value="EAL"/>
    <property type="match status" value="1"/>
</dbReference>
<dbReference type="EMBL" id="CP000089">
    <property type="protein sequence ID" value="AAZ48483.1"/>
    <property type="molecule type" value="Genomic_DNA"/>
</dbReference>
<dbReference type="Gene3D" id="3.20.20.450">
    <property type="entry name" value="EAL domain"/>
    <property type="match status" value="1"/>
</dbReference>
<dbReference type="AlphaFoldDB" id="Q479J8"/>
<dbReference type="PANTHER" id="PTHR33121">
    <property type="entry name" value="CYCLIC DI-GMP PHOSPHODIESTERASE PDEF"/>
    <property type="match status" value="1"/>
</dbReference>
<dbReference type="GO" id="GO:0071111">
    <property type="term" value="F:cyclic-guanylate-specific phosphodiesterase activity"/>
    <property type="evidence" value="ECO:0007669"/>
    <property type="project" value="InterPro"/>
</dbReference>
<dbReference type="InterPro" id="IPR029787">
    <property type="entry name" value="Nucleotide_cyclase"/>
</dbReference>
<name>Q479J8_DECAR</name>
<dbReference type="SMART" id="SM00052">
    <property type="entry name" value="EAL"/>
    <property type="match status" value="1"/>
</dbReference>
<organism evidence="2">
    <name type="scientific">Dechloromonas aromatica (strain RCB)</name>
    <dbReference type="NCBI Taxonomy" id="159087"/>
    <lineage>
        <taxon>Bacteria</taxon>
        <taxon>Pseudomonadati</taxon>
        <taxon>Pseudomonadota</taxon>
        <taxon>Betaproteobacteria</taxon>
        <taxon>Rhodocyclales</taxon>
        <taxon>Azonexaceae</taxon>
        <taxon>Dechloromonas</taxon>
    </lineage>
</organism>
<dbReference type="KEGG" id="dar:Daro_3754"/>
<reference evidence="2" key="1">
    <citation type="submission" date="2005-08" db="EMBL/GenBank/DDBJ databases">
        <title>Complete sequence of Dechloromonas aromatica RCB.</title>
        <authorList>
            <person name="Salinero K.K."/>
            <person name="Copeland A."/>
            <person name="Lucas S."/>
            <person name="Lapidus A."/>
            <person name="Barry K."/>
            <person name="Detter J.C."/>
            <person name="Glavina T."/>
            <person name="Hammon N."/>
            <person name="Israni S."/>
            <person name="Pitluck S."/>
            <person name="Di Bartolo G."/>
            <person name="Trong S."/>
            <person name="Schmutz J."/>
            <person name="Larimer F."/>
            <person name="Land M."/>
            <person name="Ivanova N."/>
            <person name="Richardson P."/>
        </authorList>
    </citation>
    <scope>NUCLEOTIDE SEQUENCE</scope>
    <source>
        <strain evidence="2">RCB</strain>
    </source>
</reference>
<accession>Q479J8</accession>
<evidence type="ECO:0000313" key="2">
    <source>
        <dbReference type="EMBL" id="AAZ48483.1"/>
    </source>
</evidence>
<sequence>MTTISDNDGFIDYAAFGVSPEDLRSLCALSDVWRNAIRKVAGCLGANASLDEFVGRTLELPLMIADIAWQRQWMQSWHKLSSRGFAMVEMFGFFNRAIACAETDLFGEMAQVSRVQLDLFGILRRCVVAAISCAIELGEEAHNSEQGLPGEFAAMRNLRQISENARAAAVLSVSMVNRRAFSHLTASELQSLPVLLTDQLTTLLRPQDKAFIGHEGEWLLVLPDVHSAAQPALAAAQIRRAFGHPLVLLSGRGISLDVAIGAAMSPEHGSDAEELIQAARLARASLQSSNEPFAMYDLRMKEDWQSHHQLSEELREALRKDVLSLHLQPQVDVESDRCFGAELLLRWQRSNGDWVAPSLVVEMIEEYGWRAQFTEWLIRSALRLSAELDAAGVDIRLSLNLTAGDLLDTDLPELVAQCLETWRLPAERFTFELTESVMMVDRERGLSVMSKLRAMGVKLALDDFGTGYSSLSYLVTLPLNEIKIDRSFVVGMFSSIEDLRIVRTIIDLTHDLGMVSLAEGVEEAIQRDQLLALGCTKVQGYFYGKPMPFADFVAWHRARQA</sequence>
<dbReference type="Pfam" id="PF00563">
    <property type="entry name" value="EAL"/>
    <property type="match status" value="1"/>
</dbReference>